<evidence type="ECO:0000256" key="7">
    <source>
        <dbReference type="ARBA" id="ARBA00023054"/>
    </source>
</evidence>
<dbReference type="GO" id="GO:0005789">
    <property type="term" value="C:endoplasmic reticulum membrane"/>
    <property type="evidence" value="ECO:0007669"/>
    <property type="project" value="UniProtKB-SubCell"/>
</dbReference>
<evidence type="ECO:0000256" key="3">
    <source>
        <dbReference type="ARBA" id="ARBA00022692"/>
    </source>
</evidence>
<evidence type="ECO:0000256" key="2">
    <source>
        <dbReference type="ARBA" id="ARBA00022448"/>
    </source>
</evidence>
<evidence type="ECO:0000256" key="5">
    <source>
        <dbReference type="ARBA" id="ARBA00022892"/>
    </source>
</evidence>
<reference evidence="13 14" key="1">
    <citation type="submission" date="2018-11" db="EMBL/GenBank/DDBJ databases">
        <title>Genome assembly of Steccherinum ochraceum LE-BIN_3174, the white-rot fungus of the Steccherinaceae family (The Residual Polyporoid clade, Polyporales, Basidiomycota).</title>
        <authorList>
            <person name="Fedorova T.V."/>
            <person name="Glazunova O.A."/>
            <person name="Landesman E.O."/>
            <person name="Moiseenko K.V."/>
            <person name="Psurtseva N.V."/>
            <person name="Savinova O.S."/>
            <person name="Shakhova N.V."/>
            <person name="Tyazhelova T.V."/>
            <person name="Vasina D.V."/>
        </authorList>
    </citation>
    <scope>NUCLEOTIDE SEQUENCE [LARGE SCALE GENOMIC DNA]</scope>
    <source>
        <strain evidence="13 14">LE-BIN_3174</strain>
    </source>
</reference>
<dbReference type="PANTHER" id="PTHR12825">
    <property type="entry name" value="BNIP1-RELATED"/>
    <property type="match status" value="1"/>
</dbReference>
<evidence type="ECO:0000256" key="4">
    <source>
        <dbReference type="ARBA" id="ARBA00022824"/>
    </source>
</evidence>
<evidence type="ECO:0000313" key="14">
    <source>
        <dbReference type="Proteomes" id="UP000292702"/>
    </source>
</evidence>
<evidence type="ECO:0000256" key="1">
    <source>
        <dbReference type="ARBA" id="ARBA00004163"/>
    </source>
</evidence>
<dbReference type="STRING" id="92696.A0A4R0RKX2"/>
<dbReference type="Proteomes" id="UP000292702">
    <property type="component" value="Unassembled WGS sequence"/>
</dbReference>
<sequence>MAPIPSLLPQQIHDAIANLTRKQKDIFDFQIPRLRKCTGPLVTQQQYAAELREDVDAFARSVDLLEVELDEIQGDRARKELKAVAGEFKEALARMRKESRGALLASKRTIDANKVSNREELLGSSAVREKQDLNEKVTEDALMEASNNVTEALQRTIALMQGELEKSVLSTQLLDASTASLKSTSTTHDVLDNLMVTSKHLITALEKSDWLDRMLIFAALFFFILIVLFILKQRLIDRSIRIAFFWTRFLPSSAKKVAKDKVLDAVEKGAGSELAASATVAATSVVTVAVFDLDVIPRLASGYL</sequence>
<dbReference type="GO" id="GO:0006890">
    <property type="term" value="P:retrograde vesicle-mediated transport, Golgi to endoplasmic reticulum"/>
    <property type="evidence" value="ECO:0007669"/>
    <property type="project" value="InterPro"/>
</dbReference>
<proteinExistence type="inferred from homology"/>
<evidence type="ECO:0000256" key="8">
    <source>
        <dbReference type="ARBA" id="ARBA00023136"/>
    </source>
</evidence>
<dbReference type="EMBL" id="RWJN01000166">
    <property type="protein sequence ID" value="TCD65729.1"/>
    <property type="molecule type" value="Genomic_DNA"/>
</dbReference>
<keyword evidence="7 10" id="KW-0175">Coiled coil</keyword>
<evidence type="ECO:0000256" key="11">
    <source>
        <dbReference type="SAM" id="Phobius"/>
    </source>
</evidence>
<dbReference type="GO" id="GO:0031201">
    <property type="term" value="C:SNARE complex"/>
    <property type="evidence" value="ECO:0007669"/>
    <property type="project" value="TreeGrafter"/>
</dbReference>
<keyword evidence="6 11" id="KW-1133">Transmembrane helix</keyword>
<keyword evidence="2" id="KW-0813">Transport</keyword>
<dbReference type="GO" id="GO:0005484">
    <property type="term" value="F:SNAP receptor activity"/>
    <property type="evidence" value="ECO:0007669"/>
    <property type="project" value="InterPro"/>
</dbReference>
<organism evidence="13 14">
    <name type="scientific">Steccherinum ochraceum</name>
    <dbReference type="NCBI Taxonomy" id="92696"/>
    <lineage>
        <taxon>Eukaryota</taxon>
        <taxon>Fungi</taxon>
        <taxon>Dikarya</taxon>
        <taxon>Basidiomycota</taxon>
        <taxon>Agaricomycotina</taxon>
        <taxon>Agaricomycetes</taxon>
        <taxon>Polyporales</taxon>
        <taxon>Steccherinaceae</taxon>
        <taxon>Steccherinum</taxon>
    </lineage>
</organism>
<protein>
    <recommendedName>
        <fullName evidence="12">Sec20 C-terminal domain-containing protein</fullName>
    </recommendedName>
</protein>
<accession>A0A4R0RKX2</accession>
<keyword evidence="4" id="KW-0256">Endoplasmic reticulum</keyword>
<evidence type="ECO:0000256" key="10">
    <source>
        <dbReference type="SAM" id="Coils"/>
    </source>
</evidence>
<dbReference type="OrthoDB" id="46868at2759"/>
<comment type="caution">
    <text evidence="13">The sequence shown here is derived from an EMBL/GenBank/DDBJ whole genome shotgun (WGS) entry which is preliminary data.</text>
</comment>
<feature type="transmembrane region" description="Helical" evidence="11">
    <location>
        <begin position="210"/>
        <end position="231"/>
    </location>
</feature>
<dbReference type="Pfam" id="PF03908">
    <property type="entry name" value="Sec20"/>
    <property type="match status" value="1"/>
</dbReference>
<dbReference type="InterPro" id="IPR005606">
    <property type="entry name" value="Sec20"/>
</dbReference>
<keyword evidence="8 11" id="KW-0472">Membrane</keyword>
<dbReference type="AlphaFoldDB" id="A0A4R0RKX2"/>
<evidence type="ECO:0000259" key="12">
    <source>
        <dbReference type="Pfam" id="PF03908"/>
    </source>
</evidence>
<dbReference type="InterPro" id="IPR056173">
    <property type="entry name" value="Sec20_C"/>
</dbReference>
<keyword evidence="5" id="KW-0931">ER-Golgi transport</keyword>
<feature type="domain" description="Sec20 C-terminal" evidence="12">
    <location>
        <begin position="146"/>
        <end position="235"/>
    </location>
</feature>
<comment type="subcellular location">
    <subcellularLocation>
        <location evidence="1">Endoplasmic reticulum membrane</location>
        <topology evidence="1">Single-pass type IV membrane protein</topology>
    </subcellularLocation>
</comment>
<gene>
    <name evidence="13" type="ORF">EIP91_002258</name>
</gene>
<dbReference type="PANTHER" id="PTHR12825:SF0">
    <property type="entry name" value="VESICLE TRANSPORT PROTEIN SEC20"/>
    <property type="match status" value="1"/>
</dbReference>
<evidence type="ECO:0000313" key="13">
    <source>
        <dbReference type="EMBL" id="TCD65729.1"/>
    </source>
</evidence>
<keyword evidence="14" id="KW-1185">Reference proteome</keyword>
<name>A0A4R0RKX2_9APHY</name>
<feature type="coiled-coil region" evidence="10">
    <location>
        <begin position="48"/>
        <end position="98"/>
    </location>
</feature>
<evidence type="ECO:0000256" key="9">
    <source>
        <dbReference type="ARBA" id="ARBA00037934"/>
    </source>
</evidence>
<comment type="similarity">
    <text evidence="9">Belongs to the SEC20 family.</text>
</comment>
<keyword evidence="3 11" id="KW-0812">Transmembrane</keyword>
<evidence type="ECO:0000256" key="6">
    <source>
        <dbReference type="ARBA" id="ARBA00022989"/>
    </source>
</evidence>